<protein>
    <recommendedName>
        <fullName evidence="1">Integrase catalytic domain-containing protein</fullName>
    </recommendedName>
</protein>
<dbReference type="GO" id="GO:0003676">
    <property type="term" value="F:nucleic acid binding"/>
    <property type="evidence" value="ECO:0007669"/>
    <property type="project" value="InterPro"/>
</dbReference>
<dbReference type="InterPro" id="IPR039537">
    <property type="entry name" value="Retrotran_Ty1/copia-like"/>
</dbReference>
<dbReference type="EMBL" id="PEZL01000035">
    <property type="protein sequence ID" value="PIS13304.1"/>
    <property type="molecule type" value="Genomic_DNA"/>
</dbReference>
<dbReference type="Pfam" id="PF00665">
    <property type="entry name" value="rve"/>
    <property type="match status" value="1"/>
</dbReference>
<dbReference type="PROSITE" id="PS50994">
    <property type="entry name" value="INTEGRASE"/>
    <property type="match status" value="1"/>
</dbReference>
<dbReference type="GO" id="GO:0015074">
    <property type="term" value="P:DNA integration"/>
    <property type="evidence" value="ECO:0007669"/>
    <property type="project" value="InterPro"/>
</dbReference>
<proteinExistence type="predicted"/>
<organism evidence="2 3">
    <name type="scientific">Candidatus Tagabacteria bacterium CG09_land_8_20_14_0_10_41_14</name>
    <dbReference type="NCBI Taxonomy" id="1975021"/>
    <lineage>
        <taxon>Bacteria</taxon>
        <taxon>Candidatus Tagaibacteriota</taxon>
    </lineage>
</organism>
<reference evidence="3" key="1">
    <citation type="submission" date="2017-09" db="EMBL/GenBank/DDBJ databases">
        <title>Depth-based differentiation of microbial function through sediment-hosted aquifers and enrichment of novel symbionts in the deep terrestrial subsurface.</title>
        <authorList>
            <person name="Probst A.J."/>
            <person name="Ladd B."/>
            <person name="Jarett J.K."/>
            <person name="Geller-Mcgrath D.E."/>
            <person name="Sieber C.M.K."/>
            <person name="Emerson J.B."/>
            <person name="Anantharaman K."/>
            <person name="Thomas B.C."/>
            <person name="Malmstrom R."/>
            <person name="Stieglmeier M."/>
            <person name="Klingl A."/>
            <person name="Woyke T."/>
            <person name="Ryan C.M."/>
            <person name="Banfield J.F."/>
        </authorList>
    </citation>
    <scope>NUCLEOTIDE SEQUENCE [LARGE SCALE GENOMIC DNA]</scope>
</reference>
<dbReference type="SUPFAM" id="SSF53098">
    <property type="entry name" value="Ribonuclease H-like"/>
    <property type="match status" value="1"/>
</dbReference>
<dbReference type="InterPro" id="IPR036397">
    <property type="entry name" value="RNaseH_sf"/>
</dbReference>
<feature type="domain" description="Integrase catalytic" evidence="1">
    <location>
        <begin position="46"/>
        <end position="194"/>
    </location>
</feature>
<gene>
    <name evidence="2" type="ORF">COT67_02440</name>
</gene>
<sequence length="194" mass="23257">MYQEAISSWKIQRVIEKHSLYYNPAKTEKLKKKRRRNQSKKRITELKKEKRQGFLVAFDGLTVYWNGCKRYILTGIDVYSKIAFARMYKTKASSNAADFLQRMHYLLEGKIENIQTDNGSEFAKYFRDAVKKLNLVHYHSRPRMPQDNSVDERFNRTLKEEFIQLGNLTYDCDIFNKRLTEWLIEYNSFLIDLL</sequence>
<evidence type="ECO:0000313" key="2">
    <source>
        <dbReference type="EMBL" id="PIS13304.1"/>
    </source>
</evidence>
<dbReference type="Proteomes" id="UP000230353">
    <property type="component" value="Unassembled WGS sequence"/>
</dbReference>
<comment type="caution">
    <text evidence="2">The sequence shown here is derived from an EMBL/GenBank/DDBJ whole genome shotgun (WGS) entry which is preliminary data.</text>
</comment>
<dbReference type="AlphaFoldDB" id="A0A2H0WKU3"/>
<accession>A0A2H0WKU3</accession>
<evidence type="ECO:0000313" key="3">
    <source>
        <dbReference type="Proteomes" id="UP000230353"/>
    </source>
</evidence>
<dbReference type="PANTHER" id="PTHR42648">
    <property type="entry name" value="TRANSPOSASE, PUTATIVE-RELATED"/>
    <property type="match status" value="1"/>
</dbReference>
<dbReference type="PANTHER" id="PTHR42648:SF15">
    <property type="entry name" value="BLL8290 PROTEIN"/>
    <property type="match status" value="1"/>
</dbReference>
<evidence type="ECO:0000259" key="1">
    <source>
        <dbReference type="PROSITE" id="PS50994"/>
    </source>
</evidence>
<name>A0A2H0WKU3_9BACT</name>
<dbReference type="InterPro" id="IPR012337">
    <property type="entry name" value="RNaseH-like_sf"/>
</dbReference>
<dbReference type="InterPro" id="IPR001584">
    <property type="entry name" value="Integrase_cat-core"/>
</dbReference>
<dbReference type="Gene3D" id="3.30.420.10">
    <property type="entry name" value="Ribonuclease H-like superfamily/Ribonuclease H"/>
    <property type="match status" value="1"/>
</dbReference>